<keyword evidence="15" id="KW-1185">Reference proteome</keyword>
<keyword evidence="4" id="KW-0808">Transferase</keyword>
<dbReference type="GO" id="GO:0004673">
    <property type="term" value="F:protein histidine kinase activity"/>
    <property type="evidence" value="ECO:0007669"/>
    <property type="project" value="UniProtKB-EC"/>
</dbReference>
<organism evidence="14 15">
    <name type="scientific">Kribbella antibiotica</name>
    <dbReference type="NCBI Taxonomy" id="190195"/>
    <lineage>
        <taxon>Bacteria</taxon>
        <taxon>Bacillati</taxon>
        <taxon>Actinomycetota</taxon>
        <taxon>Actinomycetes</taxon>
        <taxon>Propionibacteriales</taxon>
        <taxon>Kribbellaceae</taxon>
        <taxon>Kribbella</taxon>
    </lineage>
</organism>
<gene>
    <name evidence="14" type="ORF">E1263_02200</name>
</gene>
<keyword evidence="7" id="KW-0418">Kinase</keyword>
<dbReference type="InterPro" id="IPR050980">
    <property type="entry name" value="2C_sensor_his_kinase"/>
</dbReference>
<evidence type="ECO:0000256" key="4">
    <source>
        <dbReference type="ARBA" id="ARBA00022679"/>
    </source>
</evidence>
<evidence type="ECO:0000256" key="7">
    <source>
        <dbReference type="ARBA" id="ARBA00022777"/>
    </source>
</evidence>
<keyword evidence="5 12" id="KW-0812">Transmembrane</keyword>
<evidence type="ECO:0000256" key="3">
    <source>
        <dbReference type="ARBA" id="ARBA00022553"/>
    </source>
</evidence>
<feature type="region of interest" description="Disordered" evidence="11">
    <location>
        <begin position="1"/>
        <end position="40"/>
    </location>
</feature>
<name>A0A4R4ZUM9_9ACTN</name>
<evidence type="ECO:0000256" key="6">
    <source>
        <dbReference type="ARBA" id="ARBA00022741"/>
    </source>
</evidence>
<dbReference type="PROSITE" id="PS50885">
    <property type="entry name" value="HAMP"/>
    <property type="match status" value="2"/>
</dbReference>
<feature type="domain" description="HAMP" evidence="13">
    <location>
        <begin position="646"/>
        <end position="698"/>
    </location>
</feature>
<dbReference type="EMBL" id="SMKX01000004">
    <property type="protein sequence ID" value="TDD62843.1"/>
    <property type="molecule type" value="Genomic_DNA"/>
</dbReference>
<dbReference type="PANTHER" id="PTHR44936">
    <property type="entry name" value="SENSOR PROTEIN CREC"/>
    <property type="match status" value="1"/>
</dbReference>
<accession>A0A4R4ZUM9</accession>
<dbReference type="GO" id="GO:0016020">
    <property type="term" value="C:membrane"/>
    <property type="evidence" value="ECO:0007669"/>
    <property type="project" value="InterPro"/>
</dbReference>
<keyword evidence="8" id="KW-0067">ATP-binding</keyword>
<dbReference type="AlphaFoldDB" id="A0A4R4ZUM9"/>
<keyword evidence="12" id="KW-0472">Membrane</keyword>
<dbReference type="Gene3D" id="6.10.340.10">
    <property type="match status" value="2"/>
</dbReference>
<evidence type="ECO:0000256" key="12">
    <source>
        <dbReference type="SAM" id="Phobius"/>
    </source>
</evidence>
<evidence type="ECO:0000256" key="1">
    <source>
        <dbReference type="ARBA" id="ARBA00000085"/>
    </source>
</evidence>
<dbReference type="OrthoDB" id="3647180at2"/>
<feature type="transmembrane region" description="Helical" evidence="12">
    <location>
        <begin position="385"/>
        <end position="405"/>
    </location>
</feature>
<evidence type="ECO:0000256" key="11">
    <source>
        <dbReference type="SAM" id="MobiDB-lite"/>
    </source>
</evidence>
<evidence type="ECO:0000256" key="9">
    <source>
        <dbReference type="ARBA" id="ARBA00022989"/>
    </source>
</evidence>
<dbReference type="SUPFAM" id="SSF158472">
    <property type="entry name" value="HAMP domain-like"/>
    <property type="match status" value="1"/>
</dbReference>
<evidence type="ECO:0000256" key="8">
    <source>
        <dbReference type="ARBA" id="ARBA00022840"/>
    </source>
</evidence>
<keyword evidence="3" id="KW-0597">Phosphoprotein</keyword>
<feature type="domain" description="HAMP" evidence="13">
    <location>
        <begin position="325"/>
        <end position="377"/>
    </location>
</feature>
<keyword evidence="9 12" id="KW-1133">Transmembrane helix</keyword>
<evidence type="ECO:0000259" key="13">
    <source>
        <dbReference type="PROSITE" id="PS50885"/>
    </source>
</evidence>
<feature type="transmembrane region" description="Helical" evidence="12">
    <location>
        <begin position="271"/>
        <end position="294"/>
    </location>
</feature>
<sequence>MPPARSETSSPRPIPGLDRSVVRSRGRTGRLRDQLPETGFPGGAGAASAAGLVLLILLAVFCGLGLTTASPIAALFSEPTPVVPSGVTAAQRRDAEALARSIGASATSAAHGLQVVADSQVDIGHALSKLGAGYHSYRGIALLNAASRTLITARGEPVQVDTLAGADLGRPTVRLYMPPGGVPLLLSTVPLPGGRVLVASTALRIALPPPGGALRQHLRLVADDGTVLGSVGSDTDPATSSLLGTAASAARTGPGVLTGPAAPGPVPLAAVVAYAPVASGAGALGATVITATWLPADTAPARWPGLVPAIALLVLAVGGTILVRRGLVAPIRRLRDDALAVASGTATGPVRQARTVEVGRIAAVLERCRSGGGSRRRTRGMPARLTVGLMTVSLLGWSVTMFLTLGQHSAEVSPALVTAQGLRLARSADALRSAVTSGLGELRAAARLNAGNLTVHDPAFRSVYVVDQTGAVSERSGKTPLREGPMPAGTPAEGLQQHNTSGRLPVVYAHVRLGDGRTLVGEFDVTRLTQPLQPAGARVRVVDDADRTIIDTHGYLAFAQLADPALRKAAAAARTGHSSAEVTGDTVLAARWIASRGPASTLHWIVMAEQPIGALGVADDSIRDRARAAALCTTVLAVILAGWHELVVIRPLRRVAAAAERVAAGDRTETVYPQRQDEIGTVASCVDLCRQALGVRRNEPAAAKLLTASRS</sequence>
<dbReference type="GO" id="GO:0000160">
    <property type="term" value="P:phosphorelay signal transduction system"/>
    <property type="evidence" value="ECO:0007669"/>
    <property type="project" value="UniProtKB-KW"/>
</dbReference>
<evidence type="ECO:0000313" key="14">
    <source>
        <dbReference type="EMBL" id="TDD62843.1"/>
    </source>
</evidence>
<proteinExistence type="predicted"/>
<dbReference type="PANTHER" id="PTHR44936:SF9">
    <property type="entry name" value="SENSOR PROTEIN CREC"/>
    <property type="match status" value="1"/>
</dbReference>
<feature type="transmembrane region" description="Helical" evidence="12">
    <location>
        <begin position="306"/>
        <end position="323"/>
    </location>
</feature>
<dbReference type="Pfam" id="PF00672">
    <property type="entry name" value="HAMP"/>
    <property type="match status" value="1"/>
</dbReference>
<keyword evidence="6" id="KW-0547">Nucleotide-binding</keyword>
<comment type="catalytic activity">
    <reaction evidence="1">
        <text>ATP + protein L-histidine = ADP + protein N-phospho-L-histidine.</text>
        <dbReference type="EC" id="2.7.13.3"/>
    </reaction>
</comment>
<evidence type="ECO:0000313" key="15">
    <source>
        <dbReference type="Proteomes" id="UP000295124"/>
    </source>
</evidence>
<evidence type="ECO:0000256" key="5">
    <source>
        <dbReference type="ARBA" id="ARBA00022692"/>
    </source>
</evidence>
<dbReference type="GO" id="GO:0005524">
    <property type="term" value="F:ATP binding"/>
    <property type="evidence" value="ECO:0007669"/>
    <property type="project" value="UniProtKB-KW"/>
</dbReference>
<keyword evidence="10" id="KW-0902">Two-component regulatory system</keyword>
<feature type="transmembrane region" description="Helical" evidence="12">
    <location>
        <begin position="44"/>
        <end position="66"/>
    </location>
</feature>
<dbReference type="SMART" id="SM00304">
    <property type="entry name" value="HAMP"/>
    <property type="match status" value="2"/>
</dbReference>
<dbReference type="EC" id="2.7.13.3" evidence="2"/>
<feature type="compositionally biased region" description="Polar residues" evidence="11">
    <location>
        <begin position="1"/>
        <end position="11"/>
    </location>
</feature>
<dbReference type="Proteomes" id="UP000295124">
    <property type="component" value="Unassembled WGS sequence"/>
</dbReference>
<protein>
    <recommendedName>
        <fullName evidence="2">histidine kinase</fullName>
        <ecNumber evidence="2">2.7.13.3</ecNumber>
    </recommendedName>
</protein>
<reference evidence="14 15" key="1">
    <citation type="submission" date="2019-03" db="EMBL/GenBank/DDBJ databases">
        <title>Draft genome sequences of novel Actinobacteria.</title>
        <authorList>
            <person name="Sahin N."/>
            <person name="Ay H."/>
            <person name="Saygin H."/>
        </authorList>
    </citation>
    <scope>NUCLEOTIDE SEQUENCE [LARGE SCALE GENOMIC DNA]</scope>
    <source>
        <strain evidence="14 15">JCM 13523</strain>
    </source>
</reference>
<dbReference type="InterPro" id="IPR003660">
    <property type="entry name" value="HAMP_dom"/>
</dbReference>
<evidence type="ECO:0000256" key="2">
    <source>
        <dbReference type="ARBA" id="ARBA00012438"/>
    </source>
</evidence>
<evidence type="ECO:0000256" key="10">
    <source>
        <dbReference type="ARBA" id="ARBA00023012"/>
    </source>
</evidence>
<comment type="caution">
    <text evidence="14">The sequence shown here is derived from an EMBL/GenBank/DDBJ whole genome shotgun (WGS) entry which is preliminary data.</text>
</comment>
<feature type="region of interest" description="Disordered" evidence="11">
    <location>
        <begin position="474"/>
        <end position="498"/>
    </location>
</feature>